<dbReference type="SUPFAM" id="SSF161098">
    <property type="entry name" value="MetI-like"/>
    <property type="match status" value="1"/>
</dbReference>
<keyword evidence="4 7" id="KW-0812">Transmembrane</keyword>
<dbReference type="Pfam" id="PF00528">
    <property type="entry name" value="BPD_transp_1"/>
    <property type="match status" value="1"/>
</dbReference>
<keyword evidence="3" id="KW-1003">Cell membrane</keyword>
<dbReference type="EMBL" id="JBHTBU010000001">
    <property type="protein sequence ID" value="MFC7287398.1"/>
    <property type="molecule type" value="Genomic_DNA"/>
</dbReference>
<dbReference type="PANTHER" id="PTHR30043:SF1">
    <property type="entry name" value="ABC TRANSPORT SYSTEM PERMEASE PROTEIN P69"/>
    <property type="match status" value="1"/>
</dbReference>
<feature type="transmembrane region" description="Helical" evidence="7">
    <location>
        <begin position="81"/>
        <end position="102"/>
    </location>
</feature>
<evidence type="ECO:0000256" key="2">
    <source>
        <dbReference type="ARBA" id="ARBA00022448"/>
    </source>
</evidence>
<keyword evidence="2 7" id="KW-0813">Transport</keyword>
<name>A0ABW2I8S1_9BURK</name>
<dbReference type="InterPro" id="IPR035906">
    <property type="entry name" value="MetI-like_sf"/>
</dbReference>
<dbReference type="RefSeq" id="WP_382270536.1">
    <property type="nucleotide sequence ID" value="NZ_JBHTBU010000001.1"/>
</dbReference>
<keyword evidence="10" id="KW-1185">Reference proteome</keyword>
<evidence type="ECO:0000313" key="10">
    <source>
        <dbReference type="Proteomes" id="UP001596542"/>
    </source>
</evidence>
<feature type="domain" description="ABC transmembrane type-1" evidence="8">
    <location>
        <begin position="77"/>
        <end position="271"/>
    </location>
</feature>
<evidence type="ECO:0000313" key="9">
    <source>
        <dbReference type="EMBL" id="MFC7287398.1"/>
    </source>
</evidence>
<keyword evidence="6 7" id="KW-0472">Membrane</keyword>
<comment type="subcellular location">
    <subcellularLocation>
        <location evidence="1 7">Cell membrane</location>
        <topology evidence="1 7">Multi-pass membrane protein</topology>
    </subcellularLocation>
</comment>
<protein>
    <submittedName>
        <fullName evidence="9">PhnE/PtxC family ABC transporter permease</fullName>
    </submittedName>
</protein>
<evidence type="ECO:0000256" key="7">
    <source>
        <dbReference type="RuleBase" id="RU363032"/>
    </source>
</evidence>
<accession>A0ABW2I8S1</accession>
<dbReference type="Gene3D" id="1.10.3720.10">
    <property type="entry name" value="MetI-like"/>
    <property type="match status" value="1"/>
</dbReference>
<feature type="transmembrane region" description="Helical" evidence="7">
    <location>
        <begin position="253"/>
        <end position="274"/>
    </location>
</feature>
<reference evidence="10" key="1">
    <citation type="journal article" date="2019" name="Int. J. Syst. Evol. Microbiol.">
        <title>The Global Catalogue of Microorganisms (GCM) 10K type strain sequencing project: providing services to taxonomists for standard genome sequencing and annotation.</title>
        <authorList>
            <consortium name="The Broad Institute Genomics Platform"/>
            <consortium name="The Broad Institute Genome Sequencing Center for Infectious Disease"/>
            <person name="Wu L."/>
            <person name="Ma J."/>
        </authorList>
    </citation>
    <scope>NUCLEOTIDE SEQUENCE [LARGE SCALE GENOMIC DNA]</scope>
    <source>
        <strain evidence="10">KACC 12508</strain>
    </source>
</reference>
<dbReference type="PROSITE" id="PS50928">
    <property type="entry name" value="ABC_TM1"/>
    <property type="match status" value="1"/>
</dbReference>
<dbReference type="InterPro" id="IPR000515">
    <property type="entry name" value="MetI-like"/>
</dbReference>
<sequence length="279" mass="30337">MSTPASLAMTHRDPAWRSRVIGFIVVLIVLWPMLVFAEFKPWILFDEQSLRATWKFLTTFFPPAHSAEFLHMVAAATWETVAMATAGMTLALLGAIPMTLLATERLSVSRLGTGRVATVAKMFRQLVRWLLVLLRSVPELVWALLLVRIVGLGPTAGVLAIALTYCGMLGKVYADILESSDSAACDTLLQNGSSRLAAFLYGALPSSASELVSYTVYRWECAIRGSVVMGFVGAGGLGQRMDESMKMMAGDELATMLLVFVLLVACADGVSALLRRRLE</sequence>
<keyword evidence="5 7" id="KW-1133">Transmembrane helix</keyword>
<evidence type="ECO:0000256" key="1">
    <source>
        <dbReference type="ARBA" id="ARBA00004651"/>
    </source>
</evidence>
<dbReference type="Proteomes" id="UP001596542">
    <property type="component" value="Unassembled WGS sequence"/>
</dbReference>
<evidence type="ECO:0000256" key="3">
    <source>
        <dbReference type="ARBA" id="ARBA00022475"/>
    </source>
</evidence>
<proteinExistence type="inferred from homology"/>
<evidence type="ECO:0000256" key="6">
    <source>
        <dbReference type="ARBA" id="ARBA00023136"/>
    </source>
</evidence>
<feature type="transmembrane region" description="Helical" evidence="7">
    <location>
        <begin position="20"/>
        <end position="37"/>
    </location>
</feature>
<evidence type="ECO:0000256" key="4">
    <source>
        <dbReference type="ARBA" id="ARBA00022692"/>
    </source>
</evidence>
<evidence type="ECO:0000259" key="8">
    <source>
        <dbReference type="PROSITE" id="PS50928"/>
    </source>
</evidence>
<organism evidence="9 10">
    <name type="scientific">Herminiimonas glaciei</name>
    <dbReference type="NCBI Taxonomy" id="523788"/>
    <lineage>
        <taxon>Bacteria</taxon>
        <taxon>Pseudomonadati</taxon>
        <taxon>Pseudomonadota</taxon>
        <taxon>Betaproteobacteria</taxon>
        <taxon>Burkholderiales</taxon>
        <taxon>Oxalobacteraceae</taxon>
        <taxon>Herminiimonas</taxon>
    </lineage>
</organism>
<gene>
    <name evidence="9" type="ORF">ACFQPC_05045</name>
</gene>
<comment type="similarity">
    <text evidence="7">Belongs to the binding-protein-dependent transport system permease family.</text>
</comment>
<evidence type="ECO:0000256" key="5">
    <source>
        <dbReference type="ARBA" id="ARBA00022989"/>
    </source>
</evidence>
<comment type="caution">
    <text evidence="9">The sequence shown here is derived from an EMBL/GenBank/DDBJ whole genome shotgun (WGS) entry which is preliminary data.</text>
</comment>
<dbReference type="PANTHER" id="PTHR30043">
    <property type="entry name" value="PHOSPHONATES TRANSPORT SYSTEM PERMEASE PROTEIN"/>
    <property type="match status" value="1"/>
</dbReference>